<gene>
    <name evidence="2" type="ORF">QWZ14_01715</name>
</gene>
<reference evidence="3" key="1">
    <citation type="journal article" date="2019" name="Int. J. Syst. Evol. Microbiol.">
        <title>The Global Catalogue of Microorganisms (GCM) 10K type strain sequencing project: providing services to taxonomists for standard genome sequencing and annotation.</title>
        <authorList>
            <consortium name="The Broad Institute Genomics Platform"/>
            <consortium name="The Broad Institute Genome Sequencing Center for Infectious Disease"/>
            <person name="Wu L."/>
            <person name="Ma J."/>
        </authorList>
    </citation>
    <scope>NUCLEOTIDE SEQUENCE [LARGE SCALE GENOMIC DNA]</scope>
    <source>
        <strain evidence="3">CECT 7131</strain>
    </source>
</reference>
<comment type="caution">
    <text evidence="2">The sequence shown here is derived from an EMBL/GenBank/DDBJ whole genome shotgun (WGS) entry which is preliminary data.</text>
</comment>
<dbReference type="Pfam" id="PF12293">
    <property type="entry name" value="T4BSS_DotH_IcmK"/>
    <property type="match status" value="1"/>
</dbReference>
<dbReference type="RefSeq" id="WP_290314887.1">
    <property type="nucleotide sequence ID" value="NZ_JAUFPN010000015.1"/>
</dbReference>
<evidence type="ECO:0000313" key="2">
    <source>
        <dbReference type="EMBL" id="MDN3563093.1"/>
    </source>
</evidence>
<keyword evidence="3" id="KW-1185">Reference proteome</keyword>
<protein>
    <submittedName>
        <fullName evidence="2">DotH/IcmK family type IV secretion protein</fullName>
    </submittedName>
</protein>
<proteinExistence type="predicted"/>
<accession>A0ABT8A036</accession>
<feature type="chain" id="PRO_5045527593" evidence="1">
    <location>
        <begin position="22"/>
        <end position="300"/>
    </location>
</feature>
<organism evidence="2 3">
    <name type="scientific">Paeniroseomonas aquatica</name>
    <dbReference type="NCBI Taxonomy" id="373043"/>
    <lineage>
        <taxon>Bacteria</taxon>
        <taxon>Pseudomonadati</taxon>
        <taxon>Pseudomonadota</taxon>
        <taxon>Alphaproteobacteria</taxon>
        <taxon>Acetobacterales</taxon>
        <taxon>Acetobacteraceae</taxon>
        <taxon>Paeniroseomonas</taxon>
    </lineage>
</organism>
<dbReference type="Proteomes" id="UP001529369">
    <property type="component" value="Unassembled WGS sequence"/>
</dbReference>
<dbReference type="InterPro" id="IPR022073">
    <property type="entry name" value="T4BSS_DotH_IcmK"/>
</dbReference>
<keyword evidence="1" id="KW-0732">Signal</keyword>
<name>A0ABT8A036_9PROT</name>
<dbReference type="EMBL" id="JAUFPN010000015">
    <property type="protein sequence ID" value="MDN3563093.1"/>
    <property type="molecule type" value="Genomic_DNA"/>
</dbReference>
<sequence>MDIRSALAVLACCALAGPVLAQGGPDPAAADASYGAARGREFRLSPQMIEDLAKRYDEDQRARARVGSSATFVSPITRRIDVRFTPGDAVPIVEASLTYPTVLSFFDSSGQPWPVVRDQNSNPKGEGNTGGFEVTRPIEGGNTVEITVTSQFPRGGLVVYLRGAPKPISFMLVSGRGRYDANASVFIADRGPNALSPVVVRREVPDTGDEEMGKMLDGITPAGARSLTIVNGSPDEYRAWRIRNLVYLRTTQMLMLPEPVAYKMAEGGLRLYAVPVGNAGDTSFLLSDGSQNFRLRTREQ</sequence>
<evidence type="ECO:0000313" key="3">
    <source>
        <dbReference type="Proteomes" id="UP001529369"/>
    </source>
</evidence>
<feature type="signal peptide" evidence="1">
    <location>
        <begin position="1"/>
        <end position="21"/>
    </location>
</feature>
<evidence type="ECO:0000256" key="1">
    <source>
        <dbReference type="SAM" id="SignalP"/>
    </source>
</evidence>